<gene>
    <name evidence="9" type="ORF">MYCTH_2127683</name>
</gene>
<keyword evidence="6 7" id="KW-0326">Glycosidase</keyword>
<dbReference type="GO" id="GO:0046373">
    <property type="term" value="P:L-arabinose metabolic process"/>
    <property type="evidence" value="ECO:0007669"/>
    <property type="project" value="InterPro"/>
</dbReference>
<dbReference type="EMBL" id="CP003005">
    <property type="protein sequence ID" value="AEO58631.1"/>
    <property type="molecule type" value="Genomic_DNA"/>
</dbReference>
<evidence type="ECO:0000256" key="2">
    <source>
        <dbReference type="ARBA" id="ARBA00009865"/>
    </source>
</evidence>
<evidence type="ECO:0000313" key="9">
    <source>
        <dbReference type="EMBL" id="AEO58631.1"/>
    </source>
</evidence>
<dbReference type="EC" id="3.2.1.55" evidence="3"/>
<evidence type="ECO:0000256" key="1">
    <source>
        <dbReference type="ARBA" id="ARBA00001462"/>
    </source>
</evidence>
<sequence>MTKCTPGTAWLACGTGDHPLTASWVEKGLIKTNWDTFSLDTSTFVANGTRYLNPWTIGGTAVAISRPTLPWERIGYKVNEGPYVIQRNGKVFLTCSASASATDSNYCMGMPTATEGSDLLNPASWSKSQNPIFASNPKTNQWGPGHNLFVVSEDGLSDILVYHDRGYKDIRGDPLNDPNRRTRMQKLYWKEDGTPDFGVPVPEGNTPVRLRSAAGLGQDVRYYTGSDGPTDTPALADTQFRIASPGLAGGSMVSLESTSNPGMFVRRADDGSAQFVSSDALGSASAKASASFNLVPGLADVSFEASDASDQYLRLEASGRLTTVQAGEDAQEQATFFLE</sequence>
<reference evidence="9 10" key="1">
    <citation type="journal article" date="2011" name="Nat. Biotechnol.">
        <title>Comparative genomic analysis of the thermophilic biomass-degrading fungi Myceliophthora thermophila and Thielavia terrestris.</title>
        <authorList>
            <person name="Berka R.M."/>
            <person name="Grigoriev I.V."/>
            <person name="Otillar R."/>
            <person name="Salamov A."/>
            <person name="Grimwood J."/>
            <person name="Reid I."/>
            <person name="Ishmael N."/>
            <person name="John T."/>
            <person name="Darmond C."/>
            <person name="Moisan M.-C."/>
            <person name="Henrissat B."/>
            <person name="Coutinho P.M."/>
            <person name="Lombard V."/>
            <person name="Natvig D.O."/>
            <person name="Lindquist E."/>
            <person name="Schmutz J."/>
            <person name="Lucas S."/>
            <person name="Harris P."/>
            <person name="Powlowski J."/>
            <person name="Bellemare A."/>
            <person name="Taylor D."/>
            <person name="Butler G."/>
            <person name="de Vries R.P."/>
            <person name="Allijn I.E."/>
            <person name="van den Brink J."/>
            <person name="Ushinsky S."/>
            <person name="Storms R."/>
            <person name="Powell A.J."/>
            <person name="Paulsen I.T."/>
            <person name="Elbourne L.D.H."/>
            <person name="Baker S.E."/>
            <person name="Magnuson J."/>
            <person name="LaBoissiere S."/>
            <person name="Clutterbuck A.J."/>
            <person name="Martinez D."/>
            <person name="Wogulis M."/>
            <person name="de Leon A.L."/>
            <person name="Rey M.W."/>
            <person name="Tsang A."/>
        </authorList>
    </citation>
    <scope>NUCLEOTIDE SEQUENCE [LARGE SCALE GENOMIC DNA]</scope>
    <source>
        <strain evidence="10">ATCC 42464 / BCRC 31852 / DSM 1799</strain>
    </source>
</reference>
<accession>G2QGR9</accession>
<keyword evidence="5 7" id="KW-0378">Hydrolase</keyword>
<evidence type="ECO:0000259" key="8">
    <source>
        <dbReference type="Pfam" id="PF05270"/>
    </source>
</evidence>
<comment type="catalytic activity">
    <reaction evidence="1">
        <text>Hydrolysis of terminal non-reducing alpha-L-arabinofuranoside residues in alpha-L-arabinosides.</text>
        <dbReference type="EC" id="3.2.1.55"/>
    </reaction>
</comment>
<dbReference type="OMA" id="WRIRAFV"/>
<dbReference type="AlphaFoldDB" id="G2QGR9"/>
<dbReference type="InterPro" id="IPR007934">
    <property type="entry name" value="AbfB_ABD"/>
</dbReference>
<dbReference type="HOGENOM" id="CLU_819363_0_0_1"/>
<dbReference type="PANTHER" id="PTHR43817">
    <property type="entry name" value="GLYCOSYL HYDROLASE"/>
    <property type="match status" value="1"/>
</dbReference>
<evidence type="ECO:0000256" key="6">
    <source>
        <dbReference type="ARBA" id="ARBA00023295"/>
    </source>
</evidence>
<proteinExistence type="inferred from homology"/>
<dbReference type="InterPro" id="IPR006710">
    <property type="entry name" value="Glyco_hydro_43"/>
</dbReference>
<keyword evidence="10" id="KW-1185">Reference proteome</keyword>
<evidence type="ECO:0000256" key="7">
    <source>
        <dbReference type="RuleBase" id="RU361187"/>
    </source>
</evidence>
<evidence type="ECO:0000256" key="3">
    <source>
        <dbReference type="ARBA" id="ARBA00012670"/>
    </source>
</evidence>
<dbReference type="GeneID" id="11510226"/>
<keyword evidence="4" id="KW-0732">Signal</keyword>
<dbReference type="InterPro" id="IPR036195">
    <property type="entry name" value="AbfB_ABD_sf"/>
</dbReference>
<dbReference type="eggNOG" id="ENOG502R8XS">
    <property type="taxonomic scope" value="Eukaryota"/>
</dbReference>
<dbReference type="OrthoDB" id="272289at2759"/>
<dbReference type="RefSeq" id="XP_003663876.1">
    <property type="nucleotide sequence ID" value="XM_003663828.1"/>
</dbReference>
<dbReference type="InParanoid" id="G2QGR9"/>
<dbReference type="Pfam" id="PF04616">
    <property type="entry name" value="Glyco_hydro_43"/>
    <property type="match status" value="1"/>
</dbReference>
<dbReference type="PANTHER" id="PTHR43817:SF1">
    <property type="entry name" value="HYDROLASE, FAMILY 43, PUTATIVE (AFU_ORTHOLOGUE AFUA_3G01660)-RELATED"/>
    <property type="match status" value="1"/>
</dbReference>
<evidence type="ECO:0000256" key="5">
    <source>
        <dbReference type="ARBA" id="ARBA00022801"/>
    </source>
</evidence>
<dbReference type="Pfam" id="PF05270">
    <property type="entry name" value="AbfB"/>
    <property type="match status" value="1"/>
</dbReference>
<evidence type="ECO:0000256" key="4">
    <source>
        <dbReference type="ARBA" id="ARBA00022729"/>
    </source>
</evidence>
<dbReference type="SUPFAM" id="SSF110221">
    <property type="entry name" value="AbfB domain"/>
    <property type="match status" value="1"/>
</dbReference>
<dbReference type="KEGG" id="mtm:MYCTH_2127683"/>
<protein>
    <recommendedName>
        <fullName evidence="3">non-reducing end alpha-L-arabinofuranosidase</fullName>
        <ecNumber evidence="3">3.2.1.55</ecNumber>
    </recommendedName>
</protein>
<dbReference type="VEuPathDB" id="FungiDB:MYCTH_2127683"/>
<dbReference type="GO" id="GO:0046556">
    <property type="term" value="F:alpha-L-arabinofuranosidase activity"/>
    <property type="evidence" value="ECO:0007669"/>
    <property type="project" value="UniProtKB-EC"/>
</dbReference>
<dbReference type="SUPFAM" id="SSF75005">
    <property type="entry name" value="Arabinanase/levansucrase/invertase"/>
    <property type="match status" value="1"/>
</dbReference>
<dbReference type="Gene3D" id="2.115.10.20">
    <property type="entry name" value="Glycosyl hydrolase domain, family 43"/>
    <property type="match status" value="1"/>
</dbReference>
<dbReference type="Proteomes" id="UP000007322">
    <property type="component" value="Chromosome 4"/>
</dbReference>
<dbReference type="Gene3D" id="2.80.10.50">
    <property type="match status" value="1"/>
</dbReference>
<feature type="domain" description="Alpha-L-arabinofuranosidase B arabinose-binding" evidence="8">
    <location>
        <begin position="235"/>
        <end position="336"/>
    </location>
</feature>
<name>G2QGR9_THET4</name>
<evidence type="ECO:0000313" key="10">
    <source>
        <dbReference type="Proteomes" id="UP000007322"/>
    </source>
</evidence>
<dbReference type="InterPro" id="IPR023296">
    <property type="entry name" value="Glyco_hydro_beta-prop_sf"/>
</dbReference>
<organism evidence="9 10">
    <name type="scientific">Thermothelomyces thermophilus (strain ATCC 42464 / BCRC 31852 / DSM 1799)</name>
    <name type="common">Sporotrichum thermophile</name>
    <dbReference type="NCBI Taxonomy" id="573729"/>
    <lineage>
        <taxon>Eukaryota</taxon>
        <taxon>Fungi</taxon>
        <taxon>Dikarya</taxon>
        <taxon>Ascomycota</taxon>
        <taxon>Pezizomycotina</taxon>
        <taxon>Sordariomycetes</taxon>
        <taxon>Sordariomycetidae</taxon>
        <taxon>Sordariales</taxon>
        <taxon>Chaetomiaceae</taxon>
        <taxon>Thermothelomyces</taxon>
    </lineage>
</organism>
<comment type="similarity">
    <text evidence="2 7">Belongs to the glycosyl hydrolase 43 family.</text>
</comment>